<dbReference type="PROSITE" id="PS51013">
    <property type="entry name" value="PANNEXIN"/>
    <property type="match status" value="1"/>
</dbReference>
<gene>
    <name evidence="12" type="primary">inx</name>
</gene>
<evidence type="ECO:0000256" key="5">
    <source>
        <dbReference type="ARBA" id="ARBA00022692"/>
    </source>
</evidence>
<feature type="transmembrane region" description="Helical" evidence="12">
    <location>
        <begin position="25"/>
        <end position="49"/>
    </location>
</feature>
<keyword evidence="4" id="KW-1003">Cell membrane</keyword>
<dbReference type="GO" id="GO:0034220">
    <property type="term" value="P:monoatomic ion transmembrane transport"/>
    <property type="evidence" value="ECO:0007669"/>
    <property type="project" value="UniProtKB-KW"/>
</dbReference>
<evidence type="ECO:0000256" key="3">
    <source>
        <dbReference type="ARBA" id="ARBA00022448"/>
    </source>
</evidence>
<dbReference type="InterPro" id="IPR000990">
    <property type="entry name" value="Innexin"/>
</dbReference>
<keyword evidence="9 12" id="KW-0406">Ion transport</keyword>
<evidence type="ECO:0000256" key="11">
    <source>
        <dbReference type="ARBA" id="ARBA00023303"/>
    </source>
</evidence>
<dbReference type="Proteomes" id="UP000887565">
    <property type="component" value="Unplaced"/>
</dbReference>
<evidence type="ECO:0000313" key="13">
    <source>
        <dbReference type="Proteomes" id="UP000887565"/>
    </source>
</evidence>
<keyword evidence="7" id="KW-0965">Cell junction</keyword>
<protein>
    <recommendedName>
        <fullName evidence="12">Innexin</fullName>
    </recommendedName>
</protein>
<dbReference type="GO" id="GO:0005886">
    <property type="term" value="C:plasma membrane"/>
    <property type="evidence" value="ECO:0007669"/>
    <property type="project" value="UniProtKB-SubCell"/>
</dbReference>
<proteinExistence type="inferred from homology"/>
<accession>A0A915JW20</accession>
<evidence type="ECO:0000256" key="10">
    <source>
        <dbReference type="ARBA" id="ARBA00023136"/>
    </source>
</evidence>
<dbReference type="GO" id="GO:0005243">
    <property type="term" value="F:gap junction channel activity"/>
    <property type="evidence" value="ECO:0007669"/>
    <property type="project" value="TreeGrafter"/>
</dbReference>
<name>A0A915JW20_ROMCU</name>
<evidence type="ECO:0000256" key="6">
    <source>
        <dbReference type="ARBA" id="ARBA00022868"/>
    </source>
</evidence>
<comment type="caution">
    <text evidence="12">Lacks conserved residue(s) required for the propagation of feature annotation.</text>
</comment>
<sequence>MQQHSIQCVLVINIFNEKIFVFLWFWYHFLTLVSVLGLLYWTIVSLAPFCRRWFIVQHLNLADIPFDYHEQKTK</sequence>
<keyword evidence="11 12" id="KW-0407">Ion channel</keyword>
<keyword evidence="10 12" id="KW-0472">Membrane</keyword>
<dbReference type="WBParaSite" id="nRc.2.0.1.t29937-RA">
    <property type="protein sequence ID" value="nRc.2.0.1.t29937-RA"/>
    <property type="gene ID" value="nRc.2.0.1.g29937"/>
</dbReference>
<keyword evidence="13" id="KW-1185">Reference proteome</keyword>
<comment type="similarity">
    <text evidence="12">Belongs to the pannexin family.</text>
</comment>
<comment type="subcellular location">
    <subcellularLocation>
        <location evidence="1">Cell junction</location>
        <location evidence="1">Gap junction</location>
    </subcellularLocation>
    <subcellularLocation>
        <location evidence="2 12">Cell membrane</location>
        <topology evidence="2 12">Multi-pass membrane protein</topology>
    </subcellularLocation>
</comment>
<evidence type="ECO:0000256" key="12">
    <source>
        <dbReference type="RuleBase" id="RU010713"/>
    </source>
</evidence>
<reference evidence="14" key="1">
    <citation type="submission" date="2022-11" db="UniProtKB">
        <authorList>
            <consortium name="WormBaseParasite"/>
        </authorList>
    </citation>
    <scope>IDENTIFICATION</scope>
</reference>
<dbReference type="PANTHER" id="PTHR11893:SF14">
    <property type="entry name" value="INNEXIN-10"/>
    <property type="match status" value="1"/>
</dbReference>
<dbReference type="GO" id="GO:0005921">
    <property type="term" value="C:gap junction"/>
    <property type="evidence" value="ECO:0007669"/>
    <property type="project" value="UniProtKB-SubCell"/>
</dbReference>
<dbReference type="Pfam" id="PF00876">
    <property type="entry name" value="Innexin"/>
    <property type="match status" value="1"/>
</dbReference>
<keyword evidence="5 12" id="KW-0812">Transmembrane</keyword>
<keyword evidence="8 12" id="KW-1133">Transmembrane helix</keyword>
<evidence type="ECO:0000256" key="2">
    <source>
        <dbReference type="ARBA" id="ARBA00004651"/>
    </source>
</evidence>
<keyword evidence="3 12" id="KW-0813">Transport</keyword>
<keyword evidence="6" id="KW-0303">Gap junction</keyword>
<evidence type="ECO:0000313" key="14">
    <source>
        <dbReference type="WBParaSite" id="nRc.2.0.1.t29937-RA"/>
    </source>
</evidence>
<evidence type="ECO:0000256" key="4">
    <source>
        <dbReference type="ARBA" id="ARBA00022475"/>
    </source>
</evidence>
<dbReference type="AlphaFoldDB" id="A0A915JW20"/>
<organism evidence="13 14">
    <name type="scientific">Romanomermis culicivorax</name>
    <name type="common">Nematode worm</name>
    <dbReference type="NCBI Taxonomy" id="13658"/>
    <lineage>
        <taxon>Eukaryota</taxon>
        <taxon>Metazoa</taxon>
        <taxon>Ecdysozoa</taxon>
        <taxon>Nematoda</taxon>
        <taxon>Enoplea</taxon>
        <taxon>Dorylaimia</taxon>
        <taxon>Mermithida</taxon>
        <taxon>Mermithoidea</taxon>
        <taxon>Mermithidae</taxon>
        <taxon>Romanomermis</taxon>
    </lineage>
</organism>
<evidence type="ECO:0000256" key="9">
    <source>
        <dbReference type="ARBA" id="ARBA00023065"/>
    </source>
</evidence>
<evidence type="ECO:0000256" key="1">
    <source>
        <dbReference type="ARBA" id="ARBA00004610"/>
    </source>
</evidence>
<comment type="function">
    <text evidence="12">Structural component of the gap junctions.</text>
</comment>
<evidence type="ECO:0000256" key="7">
    <source>
        <dbReference type="ARBA" id="ARBA00022949"/>
    </source>
</evidence>
<dbReference type="PANTHER" id="PTHR11893">
    <property type="entry name" value="INNEXIN"/>
    <property type="match status" value="1"/>
</dbReference>
<evidence type="ECO:0000256" key="8">
    <source>
        <dbReference type="ARBA" id="ARBA00022989"/>
    </source>
</evidence>